<dbReference type="GO" id="GO:0016020">
    <property type="term" value="C:membrane"/>
    <property type="evidence" value="ECO:0007669"/>
    <property type="project" value="UniProtKB-SubCell"/>
</dbReference>
<reference evidence="8 9" key="1">
    <citation type="submission" date="2020-03" db="EMBL/GenBank/DDBJ databases">
        <title>Draft Genome Sequence of Cudoniella acicularis.</title>
        <authorList>
            <person name="Buettner E."/>
            <person name="Kellner H."/>
        </authorList>
    </citation>
    <scope>NUCLEOTIDE SEQUENCE [LARGE SCALE GENOMIC DNA]</scope>
    <source>
        <strain evidence="8 9">DSM 108380</strain>
    </source>
</reference>
<dbReference type="AlphaFoldDB" id="A0A8H4RQN6"/>
<evidence type="ECO:0000313" key="8">
    <source>
        <dbReference type="EMBL" id="KAF4634310.1"/>
    </source>
</evidence>
<feature type="transmembrane region" description="Helical" evidence="6">
    <location>
        <begin position="17"/>
        <end position="38"/>
    </location>
</feature>
<feature type="domain" description="Rhodopsin" evidence="7">
    <location>
        <begin position="34"/>
        <end position="276"/>
    </location>
</feature>
<dbReference type="Pfam" id="PF20684">
    <property type="entry name" value="Fung_rhodopsin"/>
    <property type="match status" value="1"/>
</dbReference>
<evidence type="ECO:0000256" key="2">
    <source>
        <dbReference type="ARBA" id="ARBA00022692"/>
    </source>
</evidence>
<keyword evidence="2 6" id="KW-0812">Transmembrane</keyword>
<feature type="transmembrane region" description="Helical" evidence="6">
    <location>
        <begin position="212"/>
        <end position="231"/>
    </location>
</feature>
<keyword evidence="9" id="KW-1185">Reference proteome</keyword>
<dbReference type="EMBL" id="JAAMPI010000194">
    <property type="protein sequence ID" value="KAF4634310.1"/>
    <property type="molecule type" value="Genomic_DNA"/>
</dbReference>
<dbReference type="InterPro" id="IPR052337">
    <property type="entry name" value="SAT4-like"/>
</dbReference>
<feature type="transmembrane region" description="Helical" evidence="6">
    <location>
        <begin position="131"/>
        <end position="151"/>
    </location>
</feature>
<proteinExistence type="inferred from homology"/>
<sequence>MAAALPAGVNDTIAPRLLIPCGIIIGITLPIYGARIYYRSRSAFGLSWDDYTISAAELLSTIGFGLQIASCARGLGRYSAFVSPLDASKAKKYYIIAGCISIFAVAFVRISVAFTLLRLKDSLQSKGWRWVLWASIAVQALCAVVAEIIQLNTCHPLRAVWENVQGAQCFSPLGIHLYSYIYSGISATNDILLSLMPLTFIWKMHRSLHERILVGFLMTLGLVASSATIFKMSYLTLVSPAEDPLRKLLTLTTWCKIEEVVGILAACLPVLKAPVERLLRMVGVLDRDVRRGFVFSLRSLPVGEDVGGGGAEEGRGKGDWMSHSEVAQVFAPSIPSVSAAQDVVVFSEVGIDFDTGQVAIAPILKLARNSRVEFDDEGVGGGVGGRERKVVGEEGNSLAAAGARGSCYGGYGRCGGGGGNGDEGED</sequence>
<evidence type="ECO:0000259" key="7">
    <source>
        <dbReference type="Pfam" id="PF20684"/>
    </source>
</evidence>
<dbReference type="PANTHER" id="PTHR33048:SF129">
    <property type="entry name" value="INTEGRAL MEMBRANE PROTEIN-RELATED"/>
    <property type="match status" value="1"/>
</dbReference>
<evidence type="ECO:0000313" key="9">
    <source>
        <dbReference type="Proteomes" id="UP000566819"/>
    </source>
</evidence>
<dbReference type="OrthoDB" id="3923077at2759"/>
<keyword evidence="3 6" id="KW-1133">Transmembrane helix</keyword>
<protein>
    <recommendedName>
        <fullName evidence="7">Rhodopsin domain-containing protein</fullName>
    </recommendedName>
</protein>
<dbReference type="PANTHER" id="PTHR33048">
    <property type="entry name" value="PTH11-LIKE INTEGRAL MEMBRANE PROTEIN (AFU_ORTHOLOGUE AFUA_5G11245)"/>
    <property type="match status" value="1"/>
</dbReference>
<evidence type="ECO:0000256" key="4">
    <source>
        <dbReference type="ARBA" id="ARBA00023136"/>
    </source>
</evidence>
<feature type="transmembrane region" description="Helical" evidence="6">
    <location>
        <begin position="95"/>
        <end position="119"/>
    </location>
</feature>
<name>A0A8H4RQN6_9HELO</name>
<keyword evidence="4 6" id="KW-0472">Membrane</keyword>
<accession>A0A8H4RQN6</accession>
<evidence type="ECO:0000256" key="1">
    <source>
        <dbReference type="ARBA" id="ARBA00004141"/>
    </source>
</evidence>
<comment type="subcellular location">
    <subcellularLocation>
        <location evidence="1">Membrane</location>
        <topology evidence="1">Multi-pass membrane protein</topology>
    </subcellularLocation>
</comment>
<comment type="caution">
    <text evidence="8">The sequence shown here is derived from an EMBL/GenBank/DDBJ whole genome shotgun (WGS) entry which is preliminary data.</text>
</comment>
<evidence type="ECO:0000256" key="3">
    <source>
        <dbReference type="ARBA" id="ARBA00022989"/>
    </source>
</evidence>
<evidence type="ECO:0000256" key="6">
    <source>
        <dbReference type="SAM" id="Phobius"/>
    </source>
</evidence>
<dbReference type="Proteomes" id="UP000566819">
    <property type="component" value="Unassembled WGS sequence"/>
</dbReference>
<organism evidence="8 9">
    <name type="scientific">Cudoniella acicularis</name>
    <dbReference type="NCBI Taxonomy" id="354080"/>
    <lineage>
        <taxon>Eukaryota</taxon>
        <taxon>Fungi</taxon>
        <taxon>Dikarya</taxon>
        <taxon>Ascomycota</taxon>
        <taxon>Pezizomycotina</taxon>
        <taxon>Leotiomycetes</taxon>
        <taxon>Helotiales</taxon>
        <taxon>Tricladiaceae</taxon>
        <taxon>Cudoniella</taxon>
    </lineage>
</organism>
<dbReference type="InterPro" id="IPR049326">
    <property type="entry name" value="Rhodopsin_dom_fungi"/>
</dbReference>
<comment type="similarity">
    <text evidence="5">Belongs to the SAT4 family.</text>
</comment>
<evidence type="ECO:0000256" key="5">
    <source>
        <dbReference type="ARBA" id="ARBA00038359"/>
    </source>
</evidence>
<gene>
    <name evidence="8" type="ORF">G7Y89_g3798</name>
</gene>